<evidence type="ECO:0000259" key="5">
    <source>
        <dbReference type="SMART" id="SM00226"/>
    </source>
</evidence>
<dbReference type="InterPro" id="IPR050438">
    <property type="entry name" value="LMW_PTPase"/>
</dbReference>
<keyword evidence="3 6" id="KW-0378">Hydrolase</keyword>
<dbReference type="InterPro" id="IPR017867">
    <property type="entry name" value="Tyr_phospatase_low_mol_wt"/>
</dbReference>
<sequence>MTETADADPAPPRPGRPRPLRVCFVCTGNICRSPMAEAVLRERLAAEGLAGRVLVDSAGTDDWHVGQPADPRAVAALREAGYAPGAEGHAARCFGASWFARYDLVVALDRSHLRALRRLAPTREAADKVLLLRPDGSDVPDPYYGEDAGFAACLEIIEEAVPRLVGALRSAA</sequence>
<comment type="similarity">
    <text evidence="1">Belongs to the low molecular weight phosphotyrosine protein phosphatase family.</text>
</comment>
<evidence type="ECO:0000256" key="3">
    <source>
        <dbReference type="ARBA" id="ARBA00022801"/>
    </source>
</evidence>
<dbReference type="RefSeq" id="WP_311630017.1">
    <property type="nucleotide sequence ID" value="NZ_JAVREN010000009.1"/>
</dbReference>
<comment type="caution">
    <text evidence="6">The sequence shown here is derived from an EMBL/GenBank/DDBJ whole genome shotgun (WGS) entry which is preliminary data.</text>
</comment>
<dbReference type="CDD" id="cd16343">
    <property type="entry name" value="LMWPTP"/>
    <property type="match status" value="1"/>
</dbReference>
<evidence type="ECO:0000256" key="1">
    <source>
        <dbReference type="ARBA" id="ARBA00011063"/>
    </source>
</evidence>
<dbReference type="GO" id="GO:0004725">
    <property type="term" value="F:protein tyrosine phosphatase activity"/>
    <property type="evidence" value="ECO:0007669"/>
    <property type="project" value="UniProtKB-EC"/>
</dbReference>
<dbReference type="EC" id="3.1.3.48" evidence="2"/>
<evidence type="ECO:0000256" key="4">
    <source>
        <dbReference type="ARBA" id="ARBA00022912"/>
    </source>
</evidence>
<keyword evidence="7" id="KW-1185">Reference proteome</keyword>
<dbReference type="Proteomes" id="UP001183388">
    <property type="component" value="Unassembled WGS sequence"/>
</dbReference>
<protein>
    <recommendedName>
        <fullName evidence="2">protein-tyrosine-phosphatase</fullName>
        <ecNumber evidence="2">3.1.3.48</ecNumber>
    </recommendedName>
</protein>
<dbReference type="InterPro" id="IPR036196">
    <property type="entry name" value="Ptyr_pPase_sf"/>
</dbReference>
<gene>
    <name evidence="6" type="ORF">RM780_08895</name>
</gene>
<accession>A0ABU2L696</accession>
<dbReference type="PANTHER" id="PTHR11717">
    <property type="entry name" value="LOW MOLECULAR WEIGHT PROTEIN TYROSINE PHOSPHATASE"/>
    <property type="match status" value="1"/>
</dbReference>
<organism evidence="6 7">
    <name type="scientific">Streptomyces boetiae</name>
    <dbReference type="NCBI Taxonomy" id="3075541"/>
    <lineage>
        <taxon>Bacteria</taxon>
        <taxon>Bacillati</taxon>
        <taxon>Actinomycetota</taxon>
        <taxon>Actinomycetes</taxon>
        <taxon>Kitasatosporales</taxon>
        <taxon>Streptomycetaceae</taxon>
        <taxon>Streptomyces</taxon>
    </lineage>
</organism>
<evidence type="ECO:0000313" key="7">
    <source>
        <dbReference type="Proteomes" id="UP001183388"/>
    </source>
</evidence>
<proteinExistence type="inferred from homology"/>
<dbReference type="PANTHER" id="PTHR11717:SF7">
    <property type="entry name" value="LOW MOLECULAR WEIGHT PHOSPHOTYROSINE PROTEIN PHOSPHATASE"/>
    <property type="match status" value="1"/>
</dbReference>
<evidence type="ECO:0000313" key="6">
    <source>
        <dbReference type="EMBL" id="MDT0307079.1"/>
    </source>
</evidence>
<dbReference type="SMART" id="SM00226">
    <property type="entry name" value="LMWPc"/>
    <property type="match status" value="1"/>
</dbReference>
<dbReference type="Pfam" id="PF01451">
    <property type="entry name" value="LMWPc"/>
    <property type="match status" value="1"/>
</dbReference>
<dbReference type="PRINTS" id="PR00719">
    <property type="entry name" value="LMWPTPASE"/>
</dbReference>
<dbReference type="SUPFAM" id="SSF52788">
    <property type="entry name" value="Phosphotyrosine protein phosphatases I"/>
    <property type="match status" value="1"/>
</dbReference>
<dbReference type="EMBL" id="JAVREN010000009">
    <property type="protein sequence ID" value="MDT0307079.1"/>
    <property type="molecule type" value="Genomic_DNA"/>
</dbReference>
<name>A0ABU2L696_9ACTN</name>
<reference evidence="7" key="1">
    <citation type="submission" date="2023-07" db="EMBL/GenBank/DDBJ databases">
        <title>30 novel species of actinomycetes from the DSMZ collection.</title>
        <authorList>
            <person name="Nouioui I."/>
        </authorList>
    </citation>
    <scope>NUCLEOTIDE SEQUENCE [LARGE SCALE GENOMIC DNA]</scope>
    <source>
        <strain evidence="7">DSM 44917</strain>
    </source>
</reference>
<dbReference type="Gene3D" id="3.40.50.2300">
    <property type="match status" value="1"/>
</dbReference>
<evidence type="ECO:0000256" key="2">
    <source>
        <dbReference type="ARBA" id="ARBA00013064"/>
    </source>
</evidence>
<feature type="domain" description="Phosphotyrosine protein phosphatase I" evidence="5">
    <location>
        <begin position="20"/>
        <end position="167"/>
    </location>
</feature>
<dbReference type="InterPro" id="IPR023485">
    <property type="entry name" value="Ptyr_pPase"/>
</dbReference>
<keyword evidence="4" id="KW-0904">Protein phosphatase</keyword>